<comment type="caution">
    <text evidence="2">The sequence shown here is derived from an EMBL/GenBank/DDBJ whole genome shotgun (WGS) entry which is preliminary data.</text>
</comment>
<evidence type="ECO:0000313" key="3">
    <source>
        <dbReference type="Proteomes" id="UP001596138"/>
    </source>
</evidence>
<gene>
    <name evidence="2" type="ORF">ACFQGU_06995</name>
</gene>
<organism evidence="2 3">
    <name type="scientific">Longivirga aurantiaca</name>
    <dbReference type="NCBI Taxonomy" id="1837743"/>
    <lineage>
        <taxon>Bacteria</taxon>
        <taxon>Bacillati</taxon>
        <taxon>Actinomycetota</taxon>
        <taxon>Actinomycetes</taxon>
        <taxon>Sporichthyales</taxon>
        <taxon>Sporichthyaceae</taxon>
        <taxon>Longivirga</taxon>
    </lineage>
</organism>
<dbReference type="Proteomes" id="UP001596138">
    <property type="component" value="Unassembled WGS sequence"/>
</dbReference>
<protein>
    <recommendedName>
        <fullName evidence="4">DUF3592 domain-containing protein</fullName>
    </recommendedName>
</protein>
<evidence type="ECO:0000313" key="2">
    <source>
        <dbReference type="EMBL" id="MFC6237619.1"/>
    </source>
</evidence>
<dbReference type="EMBL" id="JBHSTI010000008">
    <property type="protein sequence ID" value="MFC6237619.1"/>
    <property type="molecule type" value="Genomic_DNA"/>
</dbReference>
<dbReference type="RefSeq" id="WP_386765080.1">
    <property type="nucleotide sequence ID" value="NZ_JBHSTI010000008.1"/>
</dbReference>
<keyword evidence="1" id="KW-0472">Membrane</keyword>
<sequence length="169" mass="17197">MTEIPEPSSTRRWGRGGLVIAVLGALALVGSALLGFLLMQGPRDLSPVAYGERLTVTTERSSSVAVYTPTGLEAPPACQVATSAGADVELGPVERYSQASGLETTYSFATAGGVPYQVSCGTVGETGEFAAAETRRVSVPLIVAVGSMGLVLLLGGLVLARLSGRSIVG</sequence>
<accession>A0ABW1T045</accession>
<keyword evidence="3" id="KW-1185">Reference proteome</keyword>
<evidence type="ECO:0000256" key="1">
    <source>
        <dbReference type="SAM" id="Phobius"/>
    </source>
</evidence>
<name>A0ABW1T045_9ACTN</name>
<feature type="transmembrane region" description="Helical" evidence="1">
    <location>
        <begin position="18"/>
        <end position="39"/>
    </location>
</feature>
<reference evidence="3" key="1">
    <citation type="journal article" date="2019" name="Int. J. Syst. Evol. Microbiol.">
        <title>The Global Catalogue of Microorganisms (GCM) 10K type strain sequencing project: providing services to taxonomists for standard genome sequencing and annotation.</title>
        <authorList>
            <consortium name="The Broad Institute Genomics Platform"/>
            <consortium name="The Broad Institute Genome Sequencing Center for Infectious Disease"/>
            <person name="Wu L."/>
            <person name="Ma J."/>
        </authorList>
    </citation>
    <scope>NUCLEOTIDE SEQUENCE [LARGE SCALE GENOMIC DNA]</scope>
    <source>
        <strain evidence="3">CGMCC 4.7317</strain>
    </source>
</reference>
<feature type="transmembrane region" description="Helical" evidence="1">
    <location>
        <begin position="139"/>
        <end position="160"/>
    </location>
</feature>
<evidence type="ECO:0008006" key="4">
    <source>
        <dbReference type="Google" id="ProtNLM"/>
    </source>
</evidence>
<proteinExistence type="predicted"/>
<keyword evidence="1" id="KW-1133">Transmembrane helix</keyword>
<keyword evidence="1" id="KW-0812">Transmembrane</keyword>